<dbReference type="SUPFAM" id="SSF50129">
    <property type="entry name" value="GroES-like"/>
    <property type="match status" value="1"/>
</dbReference>
<comment type="caution">
    <text evidence="3">The sequence shown here is derived from an EMBL/GenBank/DDBJ whole genome shotgun (WGS) entry which is preliminary data.</text>
</comment>
<dbReference type="SMART" id="SM00829">
    <property type="entry name" value="PKS_ER"/>
    <property type="match status" value="1"/>
</dbReference>
<proteinExistence type="predicted"/>
<dbReference type="EMBL" id="PVTD01000003">
    <property type="protein sequence ID" value="PRY24261.1"/>
    <property type="molecule type" value="Genomic_DNA"/>
</dbReference>
<dbReference type="RefSeq" id="WP_106204643.1">
    <property type="nucleotide sequence ID" value="NZ_PVTD01000003.1"/>
</dbReference>
<evidence type="ECO:0000313" key="3">
    <source>
        <dbReference type="EMBL" id="PRY24261.1"/>
    </source>
</evidence>
<name>A0A2T0RSX1_9RHOB</name>
<protein>
    <submittedName>
        <fullName evidence="3">NADPH2:quinone reductase</fullName>
    </submittedName>
</protein>
<dbReference type="CDD" id="cd08253">
    <property type="entry name" value="zeta_crystallin"/>
    <property type="match status" value="1"/>
</dbReference>
<dbReference type="InterPro" id="IPR051603">
    <property type="entry name" value="Zinc-ADH_QOR/CCCR"/>
</dbReference>
<organism evidence="3 4">
    <name type="scientific">Aliiruegeria haliotis</name>
    <dbReference type="NCBI Taxonomy" id="1280846"/>
    <lineage>
        <taxon>Bacteria</taxon>
        <taxon>Pseudomonadati</taxon>
        <taxon>Pseudomonadota</taxon>
        <taxon>Alphaproteobacteria</taxon>
        <taxon>Rhodobacterales</taxon>
        <taxon>Roseobacteraceae</taxon>
        <taxon>Aliiruegeria</taxon>
    </lineage>
</organism>
<dbReference type="InterPro" id="IPR013154">
    <property type="entry name" value="ADH-like_N"/>
</dbReference>
<accession>A0A2T0RSX1</accession>
<dbReference type="OrthoDB" id="7355832at2"/>
<keyword evidence="1" id="KW-0521">NADP</keyword>
<dbReference type="AlphaFoldDB" id="A0A2T0RSX1"/>
<keyword evidence="4" id="KW-1185">Reference proteome</keyword>
<dbReference type="InterPro" id="IPR020843">
    <property type="entry name" value="ER"/>
</dbReference>
<evidence type="ECO:0000256" key="1">
    <source>
        <dbReference type="ARBA" id="ARBA00022857"/>
    </source>
</evidence>
<evidence type="ECO:0000259" key="2">
    <source>
        <dbReference type="SMART" id="SM00829"/>
    </source>
</evidence>
<dbReference type="PANTHER" id="PTHR44154">
    <property type="entry name" value="QUINONE OXIDOREDUCTASE"/>
    <property type="match status" value="1"/>
</dbReference>
<dbReference type="PANTHER" id="PTHR44154:SF1">
    <property type="entry name" value="QUINONE OXIDOREDUCTASE"/>
    <property type="match status" value="1"/>
</dbReference>
<dbReference type="Gene3D" id="3.90.180.10">
    <property type="entry name" value="Medium-chain alcohol dehydrogenases, catalytic domain"/>
    <property type="match status" value="1"/>
</dbReference>
<feature type="domain" description="Enoyl reductase (ER)" evidence="2">
    <location>
        <begin position="10"/>
        <end position="323"/>
    </location>
</feature>
<dbReference type="Gene3D" id="3.40.50.720">
    <property type="entry name" value="NAD(P)-binding Rossmann-like Domain"/>
    <property type="match status" value="1"/>
</dbReference>
<dbReference type="InterPro" id="IPR036291">
    <property type="entry name" value="NAD(P)-bd_dom_sf"/>
</dbReference>
<evidence type="ECO:0000313" key="4">
    <source>
        <dbReference type="Proteomes" id="UP000239480"/>
    </source>
</evidence>
<dbReference type="SUPFAM" id="SSF51735">
    <property type="entry name" value="NAD(P)-binding Rossmann-fold domains"/>
    <property type="match status" value="1"/>
</dbReference>
<gene>
    <name evidence="3" type="ORF">CLV78_103127</name>
</gene>
<dbReference type="InterPro" id="IPR013149">
    <property type="entry name" value="ADH-like_C"/>
</dbReference>
<sequence length="325" mass="33972">MKAVWYEEFGDADAVLTVGKMPDPAPGPGEVLVRVHASAINPSDVKLRAGARPGAAMEFPRIIPHSDGAGVIVAAGEGVDRNRLGQRVWIWNGQWQRPFGTAAELIALPQAQAVPLPDAATFAAGACMGIPAITAWTAVLGDGPVDGQTILVTGGAGTVGRYAVQMARLAGARVITTVSSKTKAEHSTAEEWINYRDANVVDAVMEMTGGAGVDRVVEVDFGANQDDSLAVLKSRGTIAAYASARVMTPVLQFYPMMFKNLTLRAFVVYLLDDAMRARGNAQLAAWLESGDLSHAVVDAGTLSDVPAGHDLVAAGQKLGTVVVSV</sequence>
<dbReference type="GO" id="GO:0016491">
    <property type="term" value="F:oxidoreductase activity"/>
    <property type="evidence" value="ECO:0007669"/>
    <property type="project" value="InterPro"/>
</dbReference>
<reference evidence="3 4" key="1">
    <citation type="submission" date="2018-03" db="EMBL/GenBank/DDBJ databases">
        <title>Genomic Encyclopedia of Archaeal and Bacterial Type Strains, Phase II (KMG-II): from individual species to whole genera.</title>
        <authorList>
            <person name="Goeker M."/>
        </authorList>
    </citation>
    <scope>NUCLEOTIDE SEQUENCE [LARGE SCALE GENOMIC DNA]</scope>
    <source>
        <strain evidence="3 4">DSM 29328</strain>
    </source>
</reference>
<dbReference type="Pfam" id="PF08240">
    <property type="entry name" value="ADH_N"/>
    <property type="match status" value="1"/>
</dbReference>
<dbReference type="Pfam" id="PF00107">
    <property type="entry name" value="ADH_zinc_N"/>
    <property type="match status" value="1"/>
</dbReference>
<dbReference type="InterPro" id="IPR011032">
    <property type="entry name" value="GroES-like_sf"/>
</dbReference>
<dbReference type="Proteomes" id="UP000239480">
    <property type="component" value="Unassembled WGS sequence"/>
</dbReference>